<dbReference type="EMBL" id="JAKGAS010000007">
    <property type="protein sequence ID" value="MCF2949043.1"/>
    <property type="molecule type" value="Genomic_DNA"/>
</dbReference>
<gene>
    <name evidence="1" type="ORF">L0668_13055</name>
</gene>
<dbReference type="RefSeq" id="WP_235313083.1">
    <property type="nucleotide sequence ID" value="NZ_JAKGAS010000007.1"/>
</dbReference>
<reference evidence="1 2" key="1">
    <citation type="submission" date="2022-01" db="EMBL/GenBank/DDBJ databases">
        <title>Paraglaciecola sp. G1-23.</title>
        <authorList>
            <person name="Jin M.S."/>
            <person name="Han D.M."/>
            <person name="Kim H.M."/>
            <person name="Jeon C.O."/>
        </authorList>
    </citation>
    <scope>NUCLEOTIDE SEQUENCE [LARGE SCALE GENOMIC DNA]</scope>
    <source>
        <strain evidence="1 2">G1-23</strain>
    </source>
</reference>
<evidence type="ECO:0008006" key="3">
    <source>
        <dbReference type="Google" id="ProtNLM"/>
    </source>
</evidence>
<organism evidence="1 2">
    <name type="scientific">Paraglaciecola algarum</name>
    <dbReference type="NCBI Taxonomy" id="3050085"/>
    <lineage>
        <taxon>Bacteria</taxon>
        <taxon>Pseudomonadati</taxon>
        <taxon>Pseudomonadota</taxon>
        <taxon>Gammaproteobacteria</taxon>
        <taxon>Alteromonadales</taxon>
        <taxon>Alteromonadaceae</taxon>
        <taxon>Paraglaciecola</taxon>
    </lineage>
</organism>
<comment type="caution">
    <text evidence="1">The sequence shown here is derived from an EMBL/GenBank/DDBJ whole genome shotgun (WGS) entry which is preliminary data.</text>
</comment>
<protein>
    <recommendedName>
        <fullName evidence="3">Thioredoxin-like fold domain-containing protein</fullName>
    </recommendedName>
</protein>
<evidence type="ECO:0000313" key="2">
    <source>
        <dbReference type="Proteomes" id="UP001521137"/>
    </source>
</evidence>
<sequence length="117" mass="13579">MALFQSRFLQANEWLFADANCTIIYSLKPAADLYLNKEIKTLDRLIQRRKVVFIDLNLWRDTAPHKEISGRQRHQIRSLFNLPKNSNQALIFNQKGQLIGRHSGSVTLVNMLIDCQP</sequence>
<keyword evidence="2" id="KW-1185">Reference proteome</keyword>
<dbReference type="Proteomes" id="UP001521137">
    <property type="component" value="Unassembled WGS sequence"/>
</dbReference>
<evidence type="ECO:0000313" key="1">
    <source>
        <dbReference type="EMBL" id="MCF2949043.1"/>
    </source>
</evidence>
<proteinExistence type="predicted"/>
<accession>A0ABS9DAJ8</accession>
<name>A0ABS9DAJ8_9ALTE</name>